<sequence length="266" mass="29686">MTLTLGTVLSAEGIDPRNALVIRHAYVVHADGTPGIHADSTEDEILRYTSAQAVGSFPRTPTDRWLVFLPESGRRARFWGVIRNHGEVANDGSIRTFNLERTDLLQEYVGRLVIGWAAPLAWYVHGTTASAYPVRELADAAAPRFPGFENLRLDYPTLQAVMRDRRYATWRTALSSVAGIYVITDLRDGRNYVGKADGAENICQRWSTYASNGHGDNVELRDLDPTSFRFSLLRVFDPSTPQQVINRAESHYKRALDSVRHGLNGG</sequence>
<comment type="caution">
    <text evidence="1">The sequence shown here is derived from an EMBL/GenBank/DDBJ whole genome shotgun (WGS) entry which is preliminary data.</text>
</comment>
<reference evidence="1 2" key="1">
    <citation type="submission" date="2020-07" db="EMBL/GenBank/DDBJ databases">
        <title>Sequencing the genomes of 1000 actinobacteria strains.</title>
        <authorList>
            <person name="Klenk H.-P."/>
        </authorList>
    </citation>
    <scope>NUCLEOTIDE SEQUENCE [LARGE SCALE GENOMIC DNA]</scope>
    <source>
        <strain evidence="1 2">DSM 26154</strain>
    </source>
</reference>
<dbReference type="InterPro" id="IPR035901">
    <property type="entry name" value="GIY-YIG_endonuc_sf"/>
</dbReference>
<accession>A0A852VSW0</accession>
<dbReference type="CDD" id="cd10446">
    <property type="entry name" value="GIY-YIG_unchar_1"/>
    <property type="match status" value="1"/>
</dbReference>
<dbReference type="AlphaFoldDB" id="A0A852VSW0"/>
<dbReference type="RefSeq" id="WP_185989903.1">
    <property type="nucleotide sequence ID" value="NZ_JACCAE010000001.1"/>
</dbReference>
<dbReference type="Proteomes" id="UP000554054">
    <property type="component" value="Unassembled WGS sequence"/>
</dbReference>
<name>A0A852VSW0_9MICO</name>
<evidence type="ECO:0000313" key="2">
    <source>
        <dbReference type="Proteomes" id="UP000554054"/>
    </source>
</evidence>
<proteinExistence type="predicted"/>
<organism evidence="1 2">
    <name type="scientific">Janibacter cremeus</name>
    <dbReference type="NCBI Taxonomy" id="1285192"/>
    <lineage>
        <taxon>Bacteria</taxon>
        <taxon>Bacillati</taxon>
        <taxon>Actinomycetota</taxon>
        <taxon>Actinomycetes</taxon>
        <taxon>Micrococcales</taxon>
        <taxon>Intrasporangiaceae</taxon>
        <taxon>Janibacter</taxon>
    </lineage>
</organism>
<dbReference type="Gene3D" id="3.40.1440.10">
    <property type="entry name" value="GIY-YIG endonuclease"/>
    <property type="match status" value="1"/>
</dbReference>
<evidence type="ECO:0008006" key="3">
    <source>
        <dbReference type="Google" id="ProtNLM"/>
    </source>
</evidence>
<dbReference type="EMBL" id="JACCAE010000001">
    <property type="protein sequence ID" value="NYF96905.1"/>
    <property type="molecule type" value="Genomic_DNA"/>
</dbReference>
<keyword evidence="2" id="KW-1185">Reference proteome</keyword>
<evidence type="ECO:0000313" key="1">
    <source>
        <dbReference type="EMBL" id="NYF96905.1"/>
    </source>
</evidence>
<gene>
    <name evidence="1" type="ORF">BJY20_000297</name>
</gene>
<dbReference type="SUPFAM" id="SSF82771">
    <property type="entry name" value="GIY-YIG endonuclease"/>
    <property type="match status" value="1"/>
</dbReference>
<protein>
    <recommendedName>
        <fullName evidence="3">GIY-YIG nuclease family protein</fullName>
    </recommendedName>
</protein>